<dbReference type="Gene3D" id="3.30.70.270">
    <property type="match status" value="1"/>
</dbReference>
<dbReference type="GO" id="GO:0043709">
    <property type="term" value="P:cell adhesion involved in single-species biofilm formation"/>
    <property type="evidence" value="ECO:0007669"/>
    <property type="project" value="TreeGrafter"/>
</dbReference>
<dbReference type="InterPro" id="IPR029787">
    <property type="entry name" value="Nucleotide_cyclase"/>
</dbReference>
<dbReference type="GO" id="GO:1902201">
    <property type="term" value="P:negative regulation of bacterial-type flagellum-dependent cell motility"/>
    <property type="evidence" value="ECO:0007669"/>
    <property type="project" value="TreeGrafter"/>
</dbReference>
<proteinExistence type="predicted"/>
<dbReference type="PANTHER" id="PTHR45138">
    <property type="entry name" value="REGULATORY COMPONENTS OF SENSORY TRANSDUCTION SYSTEM"/>
    <property type="match status" value="1"/>
</dbReference>
<dbReference type="EC" id="2.7.7.65" evidence="1"/>
<dbReference type="PANTHER" id="PTHR45138:SF24">
    <property type="entry name" value="DIGUANYLATE CYCLASE DGCC-RELATED"/>
    <property type="match status" value="1"/>
</dbReference>
<gene>
    <name evidence="5" type="ORF">DZC73_16085</name>
</gene>
<feature type="transmembrane region" description="Helical" evidence="3">
    <location>
        <begin position="51"/>
        <end position="70"/>
    </location>
</feature>
<dbReference type="GO" id="GO:0005886">
    <property type="term" value="C:plasma membrane"/>
    <property type="evidence" value="ECO:0007669"/>
    <property type="project" value="TreeGrafter"/>
</dbReference>
<organism evidence="5 6">
    <name type="scientific">Piscinibacter terrae</name>
    <dbReference type="NCBI Taxonomy" id="2496871"/>
    <lineage>
        <taxon>Bacteria</taxon>
        <taxon>Pseudomonadati</taxon>
        <taxon>Pseudomonadota</taxon>
        <taxon>Betaproteobacteria</taxon>
        <taxon>Burkholderiales</taxon>
        <taxon>Sphaerotilaceae</taxon>
        <taxon>Piscinibacter</taxon>
    </lineage>
</organism>
<sequence>MSMHDLPVAADQGAPTDGRAGMRTLHEGDDSLLIRIKNLLLSRDIRQQIRLAQAGLANLLMLACVGMLHWLDAAGATNHPYVWPWTLSAVGGMVAVFALIRSGRVMHWRDPSLTLQQMLYAILCSALAYCITGSARATVIPILAVVLMFGMFGMTLRQVTIVGIFTLMCFGAAGAYWMEHPHPSDAPGVEVAHLMIITIMVAGVVLLTGRLHGMRERSRRQKAALSTALERIRELATRDELTGCFNRRAMLERMAEESLRCVRNSTSMCLVLLDLDHFKRINDVHGHAAGDLVLRGFAEAARSQLRATDVLGRWGGEEFLLMLPVCDIDHARQCVTRVLNRLSSSRFEVGEGATLMATCSAGVTQCDGGESIVAAIERADKALYRAKAEGRNRLICG</sequence>
<reference evidence="5 6" key="2">
    <citation type="submission" date="2018-12" db="EMBL/GenBank/DDBJ databases">
        <title>Rhizobacter gummiphilus sp. nov., a rubber-degrading bacterium isolated from the soil of a botanical garden in Japan.</title>
        <authorList>
            <person name="Shunsuke S.S."/>
        </authorList>
    </citation>
    <scope>NUCLEOTIDE SEQUENCE [LARGE SCALE GENOMIC DNA]</scope>
    <source>
        <strain evidence="5 6">S-16</strain>
    </source>
</reference>
<dbReference type="InterPro" id="IPR000160">
    <property type="entry name" value="GGDEF_dom"/>
</dbReference>
<dbReference type="InterPro" id="IPR050469">
    <property type="entry name" value="Diguanylate_Cyclase"/>
</dbReference>
<reference evidence="5 6" key="1">
    <citation type="submission" date="2018-08" db="EMBL/GenBank/DDBJ databases">
        <authorList>
            <person name="Khan S.A."/>
            <person name="Jeon C.O."/>
            <person name="Chun B.H."/>
            <person name="Jeong S.E."/>
        </authorList>
    </citation>
    <scope>NUCLEOTIDE SEQUENCE [LARGE SCALE GENOMIC DNA]</scope>
    <source>
        <strain evidence="5 6">S-16</strain>
    </source>
</reference>
<dbReference type="SMART" id="SM00267">
    <property type="entry name" value="GGDEF"/>
    <property type="match status" value="1"/>
</dbReference>
<feature type="transmembrane region" description="Helical" evidence="3">
    <location>
        <begin position="159"/>
        <end position="179"/>
    </location>
</feature>
<evidence type="ECO:0000313" key="6">
    <source>
        <dbReference type="Proteomes" id="UP000267464"/>
    </source>
</evidence>
<dbReference type="GO" id="GO:0052621">
    <property type="term" value="F:diguanylate cyclase activity"/>
    <property type="evidence" value="ECO:0007669"/>
    <property type="project" value="UniProtKB-EC"/>
</dbReference>
<keyword evidence="3" id="KW-0472">Membrane</keyword>
<dbReference type="EMBL" id="QUSW01000004">
    <property type="protein sequence ID" value="RQP23649.1"/>
    <property type="molecule type" value="Genomic_DNA"/>
</dbReference>
<feature type="transmembrane region" description="Helical" evidence="3">
    <location>
        <begin position="191"/>
        <end position="212"/>
    </location>
</feature>
<comment type="caution">
    <text evidence="5">The sequence shown here is derived from an EMBL/GenBank/DDBJ whole genome shotgun (WGS) entry which is preliminary data.</text>
</comment>
<accession>A0A3N7JRM3</accession>
<dbReference type="CDD" id="cd01949">
    <property type="entry name" value="GGDEF"/>
    <property type="match status" value="1"/>
</dbReference>
<evidence type="ECO:0000313" key="5">
    <source>
        <dbReference type="EMBL" id="RQP23649.1"/>
    </source>
</evidence>
<dbReference type="PROSITE" id="PS50887">
    <property type="entry name" value="GGDEF"/>
    <property type="match status" value="1"/>
</dbReference>
<evidence type="ECO:0000256" key="3">
    <source>
        <dbReference type="SAM" id="Phobius"/>
    </source>
</evidence>
<keyword evidence="6" id="KW-1185">Reference proteome</keyword>
<evidence type="ECO:0000256" key="2">
    <source>
        <dbReference type="SAM" id="MobiDB-lite"/>
    </source>
</evidence>
<dbReference type="SUPFAM" id="SSF55073">
    <property type="entry name" value="Nucleotide cyclase"/>
    <property type="match status" value="1"/>
</dbReference>
<evidence type="ECO:0000256" key="1">
    <source>
        <dbReference type="ARBA" id="ARBA00012528"/>
    </source>
</evidence>
<feature type="transmembrane region" description="Helical" evidence="3">
    <location>
        <begin position="112"/>
        <end position="129"/>
    </location>
</feature>
<keyword evidence="3" id="KW-1133">Transmembrane helix</keyword>
<feature type="transmembrane region" description="Helical" evidence="3">
    <location>
        <begin position="135"/>
        <end position="152"/>
    </location>
</feature>
<dbReference type="InterPro" id="IPR043128">
    <property type="entry name" value="Rev_trsase/Diguanyl_cyclase"/>
</dbReference>
<dbReference type="NCBIfam" id="TIGR00254">
    <property type="entry name" value="GGDEF"/>
    <property type="match status" value="1"/>
</dbReference>
<protein>
    <recommendedName>
        <fullName evidence="1">diguanylate cyclase</fullName>
        <ecNumber evidence="1">2.7.7.65</ecNumber>
    </recommendedName>
</protein>
<feature type="domain" description="GGDEF" evidence="4">
    <location>
        <begin position="266"/>
        <end position="397"/>
    </location>
</feature>
<name>A0A3N7JRM3_9BURK</name>
<dbReference type="AlphaFoldDB" id="A0A3N7JRM3"/>
<dbReference type="FunFam" id="3.30.70.270:FF:000001">
    <property type="entry name" value="Diguanylate cyclase domain protein"/>
    <property type="match status" value="1"/>
</dbReference>
<feature type="region of interest" description="Disordered" evidence="2">
    <location>
        <begin position="1"/>
        <end position="23"/>
    </location>
</feature>
<feature type="transmembrane region" description="Helical" evidence="3">
    <location>
        <begin position="82"/>
        <end position="100"/>
    </location>
</feature>
<dbReference type="Proteomes" id="UP000267464">
    <property type="component" value="Unassembled WGS sequence"/>
</dbReference>
<dbReference type="Pfam" id="PF00990">
    <property type="entry name" value="GGDEF"/>
    <property type="match status" value="1"/>
</dbReference>
<evidence type="ECO:0000259" key="4">
    <source>
        <dbReference type="PROSITE" id="PS50887"/>
    </source>
</evidence>
<keyword evidence="3" id="KW-0812">Transmembrane</keyword>